<dbReference type="Gene3D" id="2.60.120.200">
    <property type="match status" value="1"/>
</dbReference>
<evidence type="ECO:0000313" key="1">
    <source>
        <dbReference type="EMBL" id="BAP57716.1"/>
    </source>
</evidence>
<dbReference type="Proteomes" id="UP000031623">
    <property type="component" value="Chromosome"/>
</dbReference>
<evidence type="ECO:0000313" key="2">
    <source>
        <dbReference type="Proteomes" id="UP000031623"/>
    </source>
</evidence>
<organism evidence="1 2">
    <name type="scientific">Thioploca ingrica</name>
    <dbReference type="NCBI Taxonomy" id="40754"/>
    <lineage>
        <taxon>Bacteria</taxon>
        <taxon>Pseudomonadati</taxon>
        <taxon>Pseudomonadota</taxon>
        <taxon>Gammaproteobacteria</taxon>
        <taxon>Thiotrichales</taxon>
        <taxon>Thiotrichaceae</taxon>
        <taxon>Thioploca</taxon>
    </lineage>
</organism>
<protein>
    <recommendedName>
        <fullName evidence="3">LamG-like jellyroll fold domain-containing protein</fullName>
    </recommendedName>
</protein>
<gene>
    <name evidence="1" type="ORF">THII_3419</name>
</gene>
<dbReference type="STRING" id="40754.THII_3419"/>
<name>A0A090BVZ5_9GAMM</name>
<reference evidence="1 2" key="1">
    <citation type="journal article" date="2014" name="ISME J.">
        <title>Ecophysiology of Thioploca ingrica as revealed by the complete genome sequence supplemented with proteomic evidence.</title>
        <authorList>
            <person name="Kojima H."/>
            <person name="Ogura Y."/>
            <person name="Yamamoto N."/>
            <person name="Togashi T."/>
            <person name="Mori H."/>
            <person name="Watanabe T."/>
            <person name="Nemoto F."/>
            <person name="Kurokawa K."/>
            <person name="Hayashi T."/>
            <person name="Fukui M."/>
        </authorList>
    </citation>
    <scope>NUCLEOTIDE SEQUENCE [LARGE SCALE GENOMIC DNA]</scope>
</reference>
<dbReference type="OrthoDB" id="5623073at2"/>
<sequence>MNTLKLKRVTFPLQSVVVRSILFLGLIGNVVNAAANLDQGLIAYYLFDGNAQDTSSSGNHGTAFGGVTYVAGKNGQAAHFDGKTGYIELKNTLDGTQGLTFAFWVNNEGVIVGQNNGAIISKYDWRIGRHFLINTYDKKLWAHFYKTANGNVYYGDTICCAELEINQWHHAVINVIKNDIQLYFDGVKVQQTSREFSTYNPDSNVKTYFGNIFYGGEGDNNHFHGALDEFRIYNRPLSDCEIEELYSGNAVCNLPPLSAILTSFNAETNSAGNGIFVKWETTEERDSSFFRLWRFIKVSDGKYINPTLLVEKLASGNPTIYSYEDWSVESGKIYTYRLSEVEVDGNEVFYLDDSAEATAQ</sequence>
<dbReference type="AlphaFoldDB" id="A0A090BVZ5"/>
<dbReference type="KEGG" id="tig:THII_3419"/>
<accession>A0A090BVZ5</accession>
<dbReference type="SUPFAM" id="SSF49899">
    <property type="entry name" value="Concanavalin A-like lectins/glucanases"/>
    <property type="match status" value="1"/>
</dbReference>
<dbReference type="EMBL" id="AP014633">
    <property type="protein sequence ID" value="BAP57716.1"/>
    <property type="molecule type" value="Genomic_DNA"/>
</dbReference>
<dbReference type="Pfam" id="PF13385">
    <property type="entry name" value="Laminin_G_3"/>
    <property type="match status" value="1"/>
</dbReference>
<evidence type="ECO:0008006" key="3">
    <source>
        <dbReference type="Google" id="ProtNLM"/>
    </source>
</evidence>
<proteinExistence type="predicted"/>
<keyword evidence="2" id="KW-1185">Reference proteome</keyword>
<dbReference type="InterPro" id="IPR013320">
    <property type="entry name" value="ConA-like_dom_sf"/>
</dbReference>
<dbReference type="HOGENOM" id="CLU_769320_0_0_6"/>